<proteinExistence type="predicted"/>
<evidence type="ECO:0000313" key="3">
    <source>
        <dbReference type="Proteomes" id="UP001551329"/>
    </source>
</evidence>
<keyword evidence="1" id="KW-0812">Transmembrane</keyword>
<evidence type="ECO:0000313" key="2">
    <source>
        <dbReference type="EMBL" id="MEU7075235.1"/>
    </source>
</evidence>
<dbReference type="Proteomes" id="UP001551329">
    <property type="component" value="Unassembled WGS sequence"/>
</dbReference>
<keyword evidence="3" id="KW-1185">Reference proteome</keyword>
<keyword evidence="1" id="KW-1133">Transmembrane helix</keyword>
<protein>
    <submittedName>
        <fullName evidence="2">Uncharacterized protein</fullName>
    </submittedName>
</protein>
<organism evidence="2 3">
    <name type="scientific">Streptomyces narbonensis</name>
    <dbReference type="NCBI Taxonomy" id="67333"/>
    <lineage>
        <taxon>Bacteria</taxon>
        <taxon>Bacillati</taxon>
        <taxon>Actinomycetota</taxon>
        <taxon>Actinomycetes</taxon>
        <taxon>Kitasatosporales</taxon>
        <taxon>Streptomycetaceae</taxon>
        <taxon>Streptomyces</taxon>
    </lineage>
</organism>
<evidence type="ECO:0000256" key="1">
    <source>
        <dbReference type="SAM" id="Phobius"/>
    </source>
</evidence>
<comment type="caution">
    <text evidence="2">The sequence shown here is derived from an EMBL/GenBank/DDBJ whole genome shotgun (WGS) entry which is preliminary data.</text>
</comment>
<dbReference type="RefSeq" id="WP_358477751.1">
    <property type="nucleotide sequence ID" value="NZ_JBEZAE010000035.1"/>
</dbReference>
<feature type="transmembrane region" description="Helical" evidence="1">
    <location>
        <begin position="68"/>
        <end position="86"/>
    </location>
</feature>
<sequence length="87" mass="9564">MSPKHNRGGRRPRIVFIEPAETQVRVLTTEQTGCLDTALNVIAADPTDVKPHATASALRDYQHDGIRVIFYTTALGSILIVTYVEAD</sequence>
<reference evidence="2 3" key="1">
    <citation type="submission" date="2024-06" db="EMBL/GenBank/DDBJ databases">
        <title>The Natural Products Discovery Center: Release of the First 8490 Sequenced Strains for Exploring Actinobacteria Biosynthetic Diversity.</title>
        <authorList>
            <person name="Kalkreuter E."/>
            <person name="Kautsar S.A."/>
            <person name="Yang D."/>
            <person name="Bader C.D."/>
            <person name="Teijaro C.N."/>
            <person name="Fluegel L."/>
            <person name="Davis C.M."/>
            <person name="Simpson J.R."/>
            <person name="Lauterbach L."/>
            <person name="Steele A.D."/>
            <person name="Gui C."/>
            <person name="Meng S."/>
            <person name="Li G."/>
            <person name="Viehrig K."/>
            <person name="Ye F."/>
            <person name="Su P."/>
            <person name="Kiefer A.F."/>
            <person name="Nichols A."/>
            <person name="Cepeda A.J."/>
            <person name="Yan W."/>
            <person name="Fan B."/>
            <person name="Jiang Y."/>
            <person name="Adhikari A."/>
            <person name="Zheng C.-J."/>
            <person name="Schuster L."/>
            <person name="Cowan T.M."/>
            <person name="Smanski M.J."/>
            <person name="Chevrette M.G."/>
            <person name="De Carvalho L.P.S."/>
            <person name="Shen B."/>
        </authorList>
    </citation>
    <scope>NUCLEOTIDE SEQUENCE [LARGE SCALE GENOMIC DNA]</scope>
    <source>
        <strain evidence="2 3">NPDC045974</strain>
    </source>
</reference>
<dbReference type="EMBL" id="JBEZAE010000035">
    <property type="protein sequence ID" value="MEU7075235.1"/>
    <property type="molecule type" value="Genomic_DNA"/>
</dbReference>
<accession>A0ABV3CKD0</accession>
<name>A0ABV3CKD0_9ACTN</name>
<keyword evidence="1" id="KW-0472">Membrane</keyword>
<gene>
    <name evidence="2" type="ORF">AB0A88_34655</name>
</gene>